<sequence length="74" mass="7775">MTGVPLLLVHLVLIVGSLGVLVLCALRLWGQVRATKTAALELKDRAADLATRAGELAGRIESAEVATRLASQAR</sequence>
<reference evidence="3" key="1">
    <citation type="submission" date="2016-07" db="EMBL/GenBank/DDBJ databases">
        <title>Sequence Frankia sp. strain CcI1.17.</title>
        <authorList>
            <person name="Ghodhbane-Gtari F."/>
            <person name="Swanson E."/>
            <person name="Gueddou A."/>
            <person name="Morris K."/>
            <person name="Hezbri K."/>
            <person name="Ktari A."/>
            <person name="Nouioui I."/>
            <person name="Abebe-Akele F."/>
            <person name="Simpson S."/>
            <person name="Thomas K."/>
            <person name="Gtari M."/>
            <person name="Tisa L.S."/>
            <person name="Hurst S."/>
        </authorList>
    </citation>
    <scope>NUCLEOTIDE SEQUENCE [LARGE SCALE GENOMIC DNA]</scope>
    <source>
        <strain evidence="3">Cc1.17</strain>
    </source>
</reference>
<protein>
    <submittedName>
        <fullName evidence="2">Uncharacterized protein</fullName>
    </submittedName>
</protein>
<keyword evidence="1" id="KW-1133">Transmembrane helix</keyword>
<organism evidence="2 3">
    <name type="scientific">Parafrankia colletiae</name>
    <dbReference type="NCBI Taxonomy" id="573497"/>
    <lineage>
        <taxon>Bacteria</taxon>
        <taxon>Bacillati</taxon>
        <taxon>Actinomycetota</taxon>
        <taxon>Actinomycetes</taxon>
        <taxon>Frankiales</taxon>
        <taxon>Frankiaceae</taxon>
        <taxon>Parafrankia</taxon>
    </lineage>
</organism>
<accession>A0A1S1R1L6</accession>
<keyword evidence="3" id="KW-1185">Reference proteome</keyword>
<gene>
    <name evidence="2" type="ORF">CC117_14515</name>
</gene>
<comment type="caution">
    <text evidence="2">The sequence shown here is derived from an EMBL/GenBank/DDBJ whole genome shotgun (WGS) entry which is preliminary data.</text>
</comment>
<proteinExistence type="predicted"/>
<evidence type="ECO:0000313" key="3">
    <source>
        <dbReference type="Proteomes" id="UP000179627"/>
    </source>
</evidence>
<keyword evidence="1" id="KW-0812">Transmembrane</keyword>
<keyword evidence="1" id="KW-0472">Membrane</keyword>
<dbReference type="EMBL" id="MBLM01000102">
    <property type="protein sequence ID" value="OHV39425.1"/>
    <property type="molecule type" value="Genomic_DNA"/>
</dbReference>
<dbReference type="AlphaFoldDB" id="A0A1S1R1L6"/>
<dbReference type="Proteomes" id="UP000179627">
    <property type="component" value="Unassembled WGS sequence"/>
</dbReference>
<name>A0A1S1R1L6_9ACTN</name>
<evidence type="ECO:0000313" key="2">
    <source>
        <dbReference type="EMBL" id="OHV39425.1"/>
    </source>
</evidence>
<feature type="transmembrane region" description="Helical" evidence="1">
    <location>
        <begin position="6"/>
        <end position="26"/>
    </location>
</feature>
<evidence type="ECO:0000256" key="1">
    <source>
        <dbReference type="SAM" id="Phobius"/>
    </source>
</evidence>